<feature type="domain" description="Flagellin N-terminal" evidence="6">
    <location>
        <begin position="4"/>
        <end position="141"/>
    </location>
</feature>
<organism evidence="8 9">
    <name type="scientific">Solemya velesiana gill symbiont</name>
    <dbReference type="NCBI Taxonomy" id="1918948"/>
    <lineage>
        <taxon>Bacteria</taxon>
        <taxon>Pseudomonadati</taxon>
        <taxon>Pseudomonadota</taxon>
        <taxon>Gammaproteobacteria</taxon>
        <taxon>sulfur-oxidizing symbionts</taxon>
    </lineage>
</organism>
<comment type="similarity">
    <text evidence="3">Belongs to the bacterial flagellin family.</text>
</comment>
<evidence type="ECO:0000259" key="7">
    <source>
        <dbReference type="Pfam" id="PF00700"/>
    </source>
</evidence>
<sequence>MFRISTNTVYQRGLEGILKREHDLSEVQMQVSSGKAFLKPSDDPSGSARVLDFNRVIENTEQYQRNILSIKNRLAIEDNVLDGLGKGLRRIRELALQGSSETYTPDQQAYLAKEVRILLDDMVSLANSQDSSGDYIFAGYQGSVRPFELVGGNYVFNGDMGQRQIRVSDDRTIADSDSGFEVFMDIATSAGGTRNAFETVDQIATSLESGVAVGTLLDDLQLVMENVLEIRAGVGARQNAVDQHEIINEDFILTMEENRAKIEDLDYAEALTRFSQLQTALEAAQKTFISLQGLSLFNFLRL</sequence>
<dbReference type="InterPro" id="IPR001492">
    <property type="entry name" value="Flagellin"/>
</dbReference>
<dbReference type="Pfam" id="PF00669">
    <property type="entry name" value="Flagellin_N"/>
    <property type="match status" value="1"/>
</dbReference>
<dbReference type="InterPro" id="IPR013384">
    <property type="entry name" value="Flagell_FlgL"/>
</dbReference>
<evidence type="ECO:0000313" key="8">
    <source>
        <dbReference type="EMBL" id="OOZ37760.1"/>
    </source>
</evidence>
<protein>
    <submittedName>
        <fullName evidence="8">Flagellar hook-associated protein 3</fullName>
    </submittedName>
</protein>
<evidence type="ECO:0000256" key="3">
    <source>
        <dbReference type="ARBA" id="ARBA00005709"/>
    </source>
</evidence>
<dbReference type="PANTHER" id="PTHR42792:SF1">
    <property type="entry name" value="FLAGELLAR HOOK-ASSOCIATED PROTEIN 3"/>
    <property type="match status" value="1"/>
</dbReference>
<keyword evidence="5" id="KW-0975">Bacterial flagellum</keyword>
<accession>A0A1T2KYC3</accession>
<keyword evidence="8" id="KW-0966">Cell projection</keyword>
<dbReference type="NCBIfam" id="TIGR02550">
    <property type="entry name" value="flagell_flgL"/>
    <property type="match status" value="1"/>
</dbReference>
<dbReference type="InterPro" id="IPR046358">
    <property type="entry name" value="Flagellin_C"/>
</dbReference>
<dbReference type="GO" id="GO:0071973">
    <property type="term" value="P:bacterial-type flagellum-dependent cell motility"/>
    <property type="evidence" value="ECO:0007669"/>
    <property type="project" value="InterPro"/>
</dbReference>
<evidence type="ECO:0000313" key="9">
    <source>
        <dbReference type="Proteomes" id="UP000190896"/>
    </source>
</evidence>
<dbReference type="Proteomes" id="UP000190896">
    <property type="component" value="Unassembled WGS sequence"/>
</dbReference>
<comment type="caution">
    <text evidence="8">The sequence shown here is derived from an EMBL/GenBank/DDBJ whole genome shotgun (WGS) entry which is preliminary data.</text>
</comment>
<evidence type="ECO:0000256" key="1">
    <source>
        <dbReference type="ARBA" id="ARBA00004365"/>
    </source>
</evidence>
<keyword evidence="4" id="KW-0964">Secreted</keyword>
<dbReference type="InterPro" id="IPR001029">
    <property type="entry name" value="Flagellin_N"/>
</dbReference>
<dbReference type="GO" id="GO:0005576">
    <property type="term" value="C:extracellular region"/>
    <property type="evidence" value="ECO:0007669"/>
    <property type="project" value="UniProtKB-SubCell"/>
</dbReference>
<dbReference type="PANTHER" id="PTHR42792">
    <property type="entry name" value="FLAGELLIN"/>
    <property type="match status" value="1"/>
</dbReference>
<evidence type="ECO:0000256" key="4">
    <source>
        <dbReference type="ARBA" id="ARBA00022525"/>
    </source>
</evidence>
<evidence type="ECO:0000256" key="2">
    <source>
        <dbReference type="ARBA" id="ARBA00004613"/>
    </source>
</evidence>
<keyword evidence="9" id="KW-1185">Reference proteome</keyword>
<name>A0A1T2KYC3_9GAMM</name>
<dbReference type="GO" id="GO:0009424">
    <property type="term" value="C:bacterial-type flagellum hook"/>
    <property type="evidence" value="ECO:0007669"/>
    <property type="project" value="InterPro"/>
</dbReference>
<dbReference type="Gene3D" id="1.20.1330.10">
    <property type="entry name" value="f41 fragment of flagellin, N-terminal domain"/>
    <property type="match status" value="1"/>
</dbReference>
<feature type="domain" description="Flagellin C-terminal" evidence="7">
    <location>
        <begin position="224"/>
        <end position="300"/>
    </location>
</feature>
<gene>
    <name evidence="8" type="ORF">BOW51_00870</name>
</gene>
<keyword evidence="8" id="KW-0282">Flagellum</keyword>
<dbReference type="SUPFAM" id="SSF64518">
    <property type="entry name" value="Phase 1 flagellin"/>
    <property type="match status" value="1"/>
</dbReference>
<evidence type="ECO:0000259" key="6">
    <source>
        <dbReference type="Pfam" id="PF00669"/>
    </source>
</evidence>
<proteinExistence type="inferred from homology"/>
<dbReference type="GO" id="GO:0005198">
    <property type="term" value="F:structural molecule activity"/>
    <property type="evidence" value="ECO:0007669"/>
    <property type="project" value="InterPro"/>
</dbReference>
<dbReference type="Pfam" id="PF00700">
    <property type="entry name" value="Flagellin_C"/>
    <property type="match status" value="1"/>
</dbReference>
<dbReference type="EMBL" id="MPRJ01000003">
    <property type="protein sequence ID" value="OOZ37760.1"/>
    <property type="molecule type" value="Genomic_DNA"/>
</dbReference>
<reference evidence="8 9" key="1">
    <citation type="submission" date="2016-11" db="EMBL/GenBank/DDBJ databases">
        <title>Mixed transmission modes and dynamic genome evolution in an obligate animal-bacterial symbiosis.</title>
        <authorList>
            <person name="Russell S.L."/>
            <person name="Corbett-Detig R.B."/>
            <person name="Cavanaugh C.M."/>
        </authorList>
    </citation>
    <scope>NUCLEOTIDE SEQUENCE [LARGE SCALE GENOMIC DNA]</scope>
    <source>
        <strain evidence="8">Se-Cadez</strain>
    </source>
</reference>
<evidence type="ECO:0000256" key="5">
    <source>
        <dbReference type="ARBA" id="ARBA00023143"/>
    </source>
</evidence>
<keyword evidence="8" id="KW-0969">Cilium</keyword>
<comment type="subcellular location">
    <subcellularLocation>
        <location evidence="1">Bacterial flagellum</location>
    </subcellularLocation>
    <subcellularLocation>
        <location evidence="2">Secreted</location>
    </subcellularLocation>
</comment>
<dbReference type="AlphaFoldDB" id="A0A1T2KYC3"/>